<dbReference type="InterPro" id="IPR036691">
    <property type="entry name" value="Endo/exonu/phosph_ase_sf"/>
</dbReference>
<dbReference type="SUPFAM" id="SSF47661">
    <property type="entry name" value="t-snare proteins"/>
    <property type="match status" value="1"/>
</dbReference>
<dbReference type="CDD" id="cd00179">
    <property type="entry name" value="SynN"/>
    <property type="match status" value="1"/>
</dbReference>
<feature type="compositionally biased region" description="Polar residues" evidence="11">
    <location>
        <begin position="244"/>
        <end position="260"/>
    </location>
</feature>
<comment type="similarity">
    <text evidence="1 10">Belongs to the syntaxin family.</text>
</comment>
<dbReference type="GO" id="GO:0048278">
    <property type="term" value="P:vesicle docking"/>
    <property type="evidence" value="ECO:0007669"/>
    <property type="project" value="TreeGrafter"/>
</dbReference>
<dbReference type="InterPro" id="IPR010989">
    <property type="entry name" value="SNARE"/>
</dbReference>
<keyword evidence="2" id="KW-0813">Transport</keyword>
<dbReference type="SMART" id="SM00397">
    <property type="entry name" value="t_SNARE"/>
    <property type="match status" value="1"/>
</dbReference>
<dbReference type="AlphaFoldDB" id="A0A803PSA0"/>
<evidence type="ECO:0000256" key="5">
    <source>
        <dbReference type="ARBA" id="ARBA00022989"/>
    </source>
</evidence>
<dbReference type="SMART" id="SM00503">
    <property type="entry name" value="SynN"/>
    <property type="match status" value="1"/>
</dbReference>
<dbReference type="PROSITE" id="PS00914">
    <property type="entry name" value="SYNTAXIN"/>
    <property type="match status" value="1"/>
</dbReference>
<dbReference type="InterPro" id="IPR006011">
    <property type="entry name" value="Syntaxin_N"/>
</dbReference>
<dbReference type="GO" id="GO:0045324">
    <property type="term" value="P:late endosome to vacuole transport"/>
    <property type="evidence" value="ECO:0007669"/>
    <property type="project" value="UniProtKB-ARBA"/>
</dbReference>
<evidence type="ECO:0000256" key="4">
    <source>
        <dbReference type="ARBA" id="ARBA00022927"/>
    </source>
</evidence>
<evidence type="ECO:0000256" key="6">
    <source>
        <dbReference type="ARBA" id="ARBA00022990"/>
    </source>
</evidence>
<dbReference type="GO" id="GO:0005484">
    <property type="term" value="F:SNAP receptor activity"/>
    <property type="evidence" value="ECO:0007669"/>
    <property type="project" value="InterPro"/>
</dbReference>
<keyword evidence="7" id="KW-0175">Coiled coil</keyword>
<keyword evidence="3" id="KW-0812">Transmembrane</keyword>
<dbReference type="InterPro" id="IPR000727">
    <property type="entry name" value="T_SNARE_dom"/>
</dbReference>
<dbReference type="EnsemblPlants" id="evm.model.05.880">
    <property type="protein sequence ID" value="cds.evm.model.05.880"/>
    <property type="gene ID" value="evm.TU.05.880"/>
</dbReference>
<accession>A0A803PSA0</accession>
<feature type="region of interest" description="Disordered" evidence="11">
    <location>
        <begin position="393"/>
        <end position="412"/>
    </location>
</feature>
<feature type="domain" description="T-SNARE coiled-coil homology" evidence="12">
    <location>
        <begin position="181"/>
        <end position="243"/>
    </location>
</feature>
<protein>
    <recommendedName>
        <fullName evidence="12">t-SNARE coiled-coil homology domain-containing protein</fullName>
    </recommendedName>
</protein>
<dbReference type="Pfam" id="PF05739">
    <property type="entry name" value="SNARE"/>
    <property type="match status" value="1"/>
</dbReference>
<evidence type="ECO:0000256" key="7">
    <source>
        <dbReference type="ARBA" id="ARBA00023054"/>
    </source>
</evidence>
<evidence type="ECO:0000256" key="8">
    <source>
        <dbReference type="ARBA" id="ARBA00023136"/>
    </source>
</evidence>
<sequence>MSFQDLEAGRGSGSSRRDTINGKQDPTQAVASGIFQINTAVSTFQRLVNTLGTPKDTPELREKLHKTRQHIGQLVKDTSEKLKVASERDHHTGVNASKKIADVKLAKDFQSVLREFQKAQRIAAERETAYSPFVPQAVLPSSYTAGELDLSSDKSSEQRAVLVESRRQEVLLLDNEIAFNEAIIDEREQGIQEIQQQIGEVNEIFKDLAVLVHEQGAMIDDIGSNIDGSHAATAQAKSQLVKASKTQRSNSSLDCNKGTGSNGATGAEFGGLSLDVEEEEEEYDVRWCLVGRFLNARVIDVQAMQHMMAFMWKLGKGLYVKELEQNRFLFQFYHELDIKRVIGGSPWTFEISHADKLCPKLFEISEETIVKLYGVFMRATTQRQLIGGQWLRSGRKEKHGEEQSSTRRDGGGAVRLAAKDVQKLGPEFEENNGYNIDINMTNDGEGDMHALMSKELTVSELKRKRSALERIKLSLGYEGLFVVEACGHSGGLAMLWKNIEEGEIIDFSEKHINILTKVPSMPQWRLVGIYGEANRGHRANTWSTIQSLADNRSWPVVFISDLNNITNQNDKRGGCPYPECLIQGFTQVLTDCNLVDMELHGHQFTWERGGGTEHLTEVRLDRALASISWVNVFLSAKLFNLHVSSFDHCPIFLDPIVRNVFTSAKHFRFENAWLREPLCYQGDN</sequence>
<dbReference type="FunFam" id="1.20.5.110:FF:000035">
    <property type="entry name" value="Syntaxin-22 like"/>
    <property type="match status" value="1"/>
</dbReference>
<feature type="region of interest" description="Disordered" evidence="11">
    <location>
        <begin position="237"/>
        <end position="260"/>
    </location>
</feature>
<keyword evidence="5" id="KW-1133">Transmembrane helix</keyword>
<reference evidence="13" key="2">
    <citation type="submission" date="2021-03" db="UniProtKB">
        <authorList>
            <consortium name="EnsemblPlants"/>
        </authorList>
    </citation>
    <scope>IDENTIFICATION</scope>
</reference>
<dbReference type="InterPro" id="IPR045242">
    <property type="entry name" value="Syntaxin"/>
</dbReference>
<dbReference type="EMBL" id="UZAU01000469">
    <property type="status" value="NOT_ANNOTATED_CDS"/>
    <property type="molecule type" value="Genomic_DNA"/>
</dbReference>
<reference evidence="13" key="1">
    <citation type="submission" date="2018-11" db="EMBL/GenBank/DDBJ databases">
        <authorList>
            <person name="Grassa J C."/>
        </authorList>
    </citation>
    <scope>NUCLEOTIDE SEQUENCE [LARGE SCALE GENOMIC DNA]</scope>
</reference>
<dbReference type="CDD" id="cd15840">
    <property type="entry name" value="SNARE_Qa"/>
    <property type="match status" value="1"/>
</dbReference>
<evidence type="ECO:0000256" key="11">
    <source>
        <dbReference type="SAM" id="MobiDB-lite"/>
    </source>
</evidence>
<dbReference type="PANTHER" id="PTHR19957">
    <property type="entry name" value="SYNTAXIN"/>
    <property type="match status" value="1"/>
</dbReference>
<evidence type="ECO:0000256" key="10">
    <source>
        <dbReference type="RuleBase" id="RU003858"/>
    </source>
</evidence>
<comment type="subcellular location">
    <subcellularLocation>
        <location evidence="9">Prevacuolar compartment membrane</location>
        <topology evidence="9">Single-pass type IV membrane protein</topology>
    </subcellularLocation>
</comment>
<dbReference type="PANTHER" id="PTHR19957:SF398">
    <property type="entry name" value="SYNTAXIN-23"/>
    <property type="match status" value="1"/>
</dbReference>
<dbReference type="Proteomes" id="UP000596661">
    <property type="component" value="Chromosome 5"/>
</dbReference>
<keyword evidence="14" id="KW-1185">Reference proteome</keyword>
<dbReference type="Gene3D" id="3.60.10.10">
    <property type="entry name" value="Endonuclease/exonuclease/phosphatase"/>
    <property type="match status" value="1"/>
</dbReference>
<dbReference type="Gramene" id="evm.model.05.880">
    <property type="protein sequence ID" value="cds.evm.model.05.880"/>
    <property type="gene ID" value="evm.TU.05.880"/>
</dbReference>
<dbReference type="Gene3D" id="1.20.5.110">
    <property type="match status" value="1"/>
</dbReference>
<organism evidence="13 14">
    <name type="scientific">Cannabis sativa</name>
    <name type="common">Hemp</name>
    <name type="synonym">Marijuana</name>
    <dbReference type="NCBI Taxonomy" id="3483"/>
    <lineage>
        <taxon>Eukaryota</taxon>
        <taxon>Viridiplantae</taxon>
        <taxon>Streptophyta</taxon>
        <taxon>Embryophyta</taxon>
        <taxon>Tracheophyta</taxon>
        <taxon>Spermatophyta</taxon>
        <taxon>Magnoliopsida</taxon>
        <taxon>eudicotyledons</taxon>
        <taxon>Gunneridae</taxon>
        <taxon>Pentapetalae</taxon>
        <taxon>rosids</taxon>
        <taxon>fabids</taxon>
        <taxon>Rosales</taxon>
        <taxon>Cannabaceae</taxon>
        <taxon>Cannabis</taxon>
    </lineage>
</organism>
<keyword evidence="4" id="KW-0653">Protein transport</keyword>
<name>A0A803PSA0_CANSA</name>
<dbReference type="FunFam" id="1.20.58.70:FF:000004">
    <property type="entry name" value="Syntaxin-22 like"/>
    <property type="match status" value="1"/>
</dbReference>
<dbReference type="PROSITE" id="PS50192">
    <property type="entry name" value="T_SNARE"/>
    <property type="match status" value="1"/>
</dbReference>
<dbReference type="GO" id="GO:0000149">
    <property type="term" value="F:SNARE binding"/>
    <property type="evidence" value="ECO:0007669"/>
    <property type="project" value="TreeGrafter"/>
</dbReference>
<feature type="region of interest" description="Disordered" evidence="11">
    <location>
        <begin position="1"/>
        <end position="25"/>
    </location>
</feature>
<feature type="compositionally biased region" description="Basic and acidic residues" evidence="11">
    <location>
        <begin position="398"/>
        <end position="410"/>
    </location>
</feature>
<dbReference type="GO" id="GO:0006886">
    <property type="term" value="P:intracellular protein transport"/>
    <property type="evidence" value="ECO:0007669"/>
    <property type="project" value="InterPro"/>
</dbReference>
<dbReference type="InterPro" id="IPR006012">
    <property type="entry name" value="Syntaxin/epimorphin_CS"/>
</dbReference>
<evidence type="ECO:0000256" key="9">
    <source>
        <dbReference type="ARBA" id="ARBA00060376"/>
    </source>
</evidence>
<dbReference type="SUPFAM" id="SSF56219">
    <property type="entry name" value="DNase I-like"/>
    <property type="match status" value="1"/>
</dbReference>
<dbReference type="Pfam" id="PF14111">
    <property type="entry name" value="DUF4283"/>
    <property type="match status" value="1"/>
</dbReference>
<evidence type="ECO:0000256" key="2">
    <source>
        <dbReference type="ARBA" id="ARBA00022448"/>
    </source>
</evidence>
<dbReference type="GO" id="GO:0012505">
    <property type="term" value="C:endomembrane system"/>
    <property type="evidence" value="ECO:0007669"/>
    <property type="project" value="TreeGrafter"/>
</dbReference>
<dbReference type="GO" id="GO:0031201">
    <property type="term" value="C:SNARE complex"/>
    <property type="evidence" value="ECO:0007669"/>
    <property type="project" value="TreeGrafter"/>
</dbReference>
<evidence type="ECO:0000313" key="14">
    <source>
        <dbReference type="Proteomes" id="UP000596661"/>
    </source>
</evidence>
<dbReference type="Pfam" id="PF14523">
    <property type="entry name" value="Syntaxin_2"/>
    <property type="match status" value="1"/>
</dbReference>
<dbReference type="Gene3D" id="1.20.58.70">
    <property type="match status" value="1"/>
</dbReference>
<evidence type="ECO:0000313" key="13">
    <source>
        <dbReference type="EnsemblPlants" id="cds.evm.model.05.880"/>
    </source>
</evidence>
<evidence type="ECO:0000259" key="12">
    <source>
        <dbReference type="PROSITE" id="PS50192"/>
    </source>
</evidence>
<evidence type="ECO:0000256" key="1">
    <source>
        <dbReference type="ARBA" id="ARBA00009063"/>
    </source>
</evidence>
<dbReference type="InterPro" id="IPR025558">
    <property type="entry name" value="DUF4283"/>
</dbReference>
<keyword evidence="6" id="KW-0007">Acetylation</keyword>
<keyword evidence="8" id="KW-0472">Membrane</keyword>
<proteinExistence type="inferred from homology"/>
<evidence type="ECO:0000256" key="3">
    <source>
        <dbReference type="ARBA" id="ARBA00022692"/>
    </source>
</evidence>
<dbReference type="GO" id="GO:0006906">
    <property type="term" value="P:vesicle fusion"/>
    <property type="evidence" value="ECO:0007669"/>
    <property type="project" value="TreeGrafter"/>
</dbReference>